<evidence type="ECO:0000313" key="3">
    <source>
        <dbReference type="Proteomes" id="UP000274504"/>
    </source>
</evidence>
<dbReference type="OrthoDB" id="6276451at2759"/>
<reference evidence="4" key="1">
    <citation type="submission" date="2017-02" db="UniProtKB">
        <authorList>
            <consortium name="WormBaseParasite"/>
        </authorList>
    </citation>
    <scope>IDENTIFICATION</scope>
</reference>
<dbReference type="Gene3D" id="2.40.70.10">
    <property type="entry name" value="Acid Proteases"/>
    <property type="match status" value="1"/>
</dbReference>
<feature type="region of interest" description="Disordered" evidence="1">
    <location>
        <begin position="156"/>
        <end position="175"/>
    </location>
</feature>
<dbReference type="WBParaSite" id="HDID_0000761501-mRNA-1">
    <property type="protein sequence ID" value="HDID_0000761501-mRNA-1"/>
    <property type="gene ID" value="HDID_0000761501"/>
</dbReference>
<reference evidence="2 3" key="2">
    <citation type="submission" date="2018-11" db="EMBL/GenBank/DDBJ databases">
        <authorList>
            <consortium name="Pathogen Informatics"/>
        </authorList>
    </citation>
    <scope>NUCLEOTIDE SEQUENCE [LARGE SCALE GENOMIC DNA]</scope>
</reference>
<accession>A0A0R3SR51</accession>
<gene>
    <name evidence="2" type="ORF">HDID_LOCUS7613</name>
</gene>
<dbReference type="Proteomes" id="UP000274504">
    <property type="component" value="Unassembled WGS sequence"/>
</dbReference>
<sequence>MGPIQWSNAQMIWLTQYYRLHYTINQLAHMREIAHDMVCKHPIYDRFFIKERNSNIIFVIDSGSPLCFIPTTYFSGEQLELTSWIKTTKGRSISIYGQKELIVDLGLERKMKWRFFLADITEPLIGADFLVHYDLQIDLRMKKLVANANTANENDLADENDLVNENDLSNPKIEDQESNTNRCLYIFDKNSGLRFLIDSGARRSQIPLITNESLTPLPYSRFIKANGSFVAEYGYKYLTVDLGFEDRFPWNFIMTDNVMPLIGTDFLTHYDLRIDLRRRKLIKRQSE</sequence>
<name>A0A0R3SR51_HYMDI</name>
<dbReference type="InterPro" id="IPR021109">
    <property type="entry name" value="Peptidase_aspartic_dom_sf"/>
</dbReference>
<dbReference type="AlphaFoldDB" id="A0A0R3SR51"/>
<dbReference type="SUPFAM" id="SSF50630">
    <property type="entry name" value="Acid proteases"/>
    <property type="match status" value="1"/>
</dbReference>
<proteinExistence type="predicted"/>
<protein>
    <submittedName>
        <fullName evidence="4">Peptidase A2 domain-containing protein</fullName>
    </submittedName>
</protein>
<dbReference type="EMBL" id="UYSG01010955">
    <property type="protein sequence ID" value="VDL59931.1"/>
    <property type="molecule type" value="Genomic_DNA"/>
</dbReference>
<evidence type="ECO:0000313" key="4">
    <source>
        <dbReference type="WBParaSite" id="HDID_0000761501-mRNA-1"/>
    </source>
</evidence>
<evidence type="ECO:0000256" key="1">
    <source>
        <dbReference type="SAM" id="MobiDB-lite"/>
    </source>
</evidence>
<organism evidence="4">
    <name type="scientific">Hymenolepis diminuta</name>
    <name type="common">Rat tapeworm</name>
    <dbReference type="NCBI Taxonomy" id="6216"/>
    <lineage>
        <taxon>Eukaryota</taxon>
        <taxon>Metazoa</taxon>
        <taxon>Spiralia</taxon>
        <taxon>Lophotrochozoa</taxon>
        <taxon>Platyhelminthes</taxon>
        <taxon>Cestoda</taxon>
        <taxon>Eucestoda</taxon>
        <taxon>Cyclophyllidea</taxon>
        <taxon>Hymenolepididae</taxon>
        <taxon>Hymenolepis</taxon>
    </lineage>
</organism>
<evidence type="ECO:0000313" key="2">
    <source>
        <dbReference type="EMBL" id="VDL59931.1"/>
    </source>
</evidence>